<comment type="cofactor">
    <cofactor evidence="1">
        <name>FAD</name>
        <dbReference type="ChEBI" id="CHEBI:57692"/>
    </cofactor>
</comment>
<dbReference type="InterPro" id="IPR036774">
    <property type="entry name" value="ERV/ALR_sulphydryl_oxid_sf"/>
</dbReference>
<organism evidence="8">
    <name type="scientific">viral metagenome</name>
    <dbReference type="NCBI Taxonomy" id="1070528"/>
    <lineage>
        <taxon>unclassified sequences</taxon>
        <taxon>metagenomes</taxon>
        <taxon>organismal metagenomes</taxon>
    </lineage>
</organism>
<proteinExistence type="predicted"/>
<dbReference type="InterPro" id="IPR017905">
    <property type="entry name" value="ERV/ALR_sulphydryl_oxidase"/>
</dbReference>
<evidence type="ECO:0000256" key="4">
    <source>
        <dbReference type="ARBA" id="ARBA00022827"/>
    </source>
</evidence>
<dbReference type="PROSITE" id="PS51324">
    <property type="entry name" value="ERV_ALR"/>
    <property type="match status" value="1"/>
</dbReference>
<dbReference type="Gene3D" id="1.20.120.310">
    <property type="entry name" value="ERV/ALR sulfhydryl oxidase domain"/>
    <property type="match status" value="1"/>
</dbReference>
<keyword evidence="5" id="KW-0560">Oxidoreductase</keyword>
<keyword evidence="3" id="KW-0285">Flavoprotein</keyword>
<reference evidence="8" key="1">
    <citation type="journal article" date="2020" name="Nature">
        <title>Giant virus diversity and host interactions through global metagenomics.</title>
        <authorList>
            <person name="Schulz F."/>
            <person name="Roux S."/>
            <person name="Paez-Espino D."/>
            <person name="Jungbluth S."/>
            <person name="Walsh D.A."/>
            <person name="Denef V.J."/>
            <person name="McMahon K.D."/>
            <person name="Konstantinidis K.T."/>
            <person name="Eloe-Fadrosh E.A."/>
            <person name="Kyrpides N.C."/>
            <person name="Woyke T."/>
        </authorList>
    </citation>
    <scope>NUCLEOTIDE SEQUENCE</scope>
    <source>
        <strain evidence="8">GVMAG-M-3300023174-207</strain>
    </source>
</reference>
<evidence type="ECO:0000259" key="7">
    <source>
        <dbReference type="PROSITE" id="PS51324"/>
    </source>
</evidence>
<protein>
    <recommendedName>
        <fullName evidence="2">thiol oxidase</fullName>
        <ecNumber evidence="2">1.8.3.2</ecNumber>
    </recommendedName>
</protein>
<evidence type="ECO:0000256" key="2">
    <source>
        <dbReference type="ARBA" id="ARBA00012512"/>
    </source>
</evidence>
<keyword evidence="6" id="KW-1015">Disulfide bond</keyword>
<dbReference type="Pfam" id="PF04777">
    <property type="entry name" value="Evr1_Alr"/>
    <property type="match status" value="1"/>
</dbReference>
<evidence type="ECO:0000256" key="3">
    <source>
        <dbReference type="ARBA" id="ARBA00022630"/>
    </source>
</evidence>
<dbReference type="AlphaFoldDB" id="A0A6C0DLZ8"/>
<sequence>MTLELPIDKVDKWLWTYLRSMFILSRTYNTEDEMQVMSIKCFFQNVINLMPNKYIKMRFTEYAYMNSNVKNMLLTNPDLQNFFKIYPNIAEVVKYSSNQFEFLDFCLQSNFTAFIWVYLMQAYYIALLNKYGNYVKVPSFNEFKASYEPDRLSKEDWGNSLWFIIHVSALYGSGDIYDIFENYKAMLSCLQYILPCPKCKQHLIDNLALIDIDNCGSDRFALFRCSVDLHNIVNSSLGKRQPSVQEALGYYNF</sequence>
<evidence type="ECO:0000256" key="6">
    <source>
        <dbReference type="ARBA" id="ARBA00023157"/>
    </source>
</evidence>
<feature type="domain" description="ERV/ALR sulfhydryl oxidase" evidence="7">
    <location>
        <begin position="147"/>
        <end position="251"/>
    </location>
</feature>
<dbReference type="SUPFAM" id="SSF69000">
    <property type="entry name" value="FAD-dependent thiol oxidase"/>
    <property type="match status" value="1"/>
</dbReference>
<dbReference type="GO" id="GO:0016972">
    <property type="term" value="F:thiol oxidase activity"/>
    <property type="evidence" value="ECO:0007669"/>
    <property type="project" value="UniProtKB-EC"/>
</dbReference>
<evidence type="ECO:0000256" key="1">
    <source>
        <dbReference type="ARBA" id="ARBA00001974"/>
    </source>
</evidence>
<accession>A0A6C0DLZ8</accession>
<name>A0A6C0DLZ8_9ZZZZ</name>
<evidence type="ECO:0000256" key="5">
    <source>
        <dbReference type="ARBA" id="ARBA00023002"/>
    </source>
</evidence>
<keyword evidence="4" id="KW-0274">FAD</keyword>
<dbReference type="EMBL" id="MN739627">
    <property type="protein sequence ID" value="QHT16879.1"/>
    <property type="molecule type" value="Genomic_DNA"/>
</dbReference>
<evidence type="ECO:0000313" key="8">
    <source>
        <dbReference type="EMBL" id="QHT16879.1"/>
    </source>
</evidence>
<dbReference type="EC" id="1.8.3.2" evidence="2"/>